<organism evidence="2 3">
    <name type="scientific">Dreissena polymorpha</name>
    <name type="common">Zebra mussel</name>
    <name type="synonym">Mytilus polymorpha</name>
    <dbReference type="NCBI Taxonomy" id="45954"/>
    <lineage>
        <taxon>Eukaryota</taxon>
        <taxon>Metazoa</taxon>
        <taxon>Spiralia</taxon>
        <taxon>Lophotrochozoa</taxon>
        <taxon>Mollusca</taxon>
        <taxon>Bivalvia</taxon>
        <taxon>Autobranchia</taxon>
        <taxon>Heteroconchia</taxon>
        <taxon>Euheterodonta</taxon>
        <taxon>Imparidentia</taxon>
        <taxon>Neoheterodontei</taxon>
        <taxon>Myida</taxon>
        <taxon>Dreissenoidea</taxon>
        <taxon>Dreissenidae</taxon>
        <taxon>Dreissena</taxon>
    </lineage>
</organism>
<reference evidence="2" key="1">
    <citation type="journal article" date="2019" name="bioRxiv">
        <title>The Genome of the Zebra Mussel, Dreissena polymorpha: A Resource for Invasive Species Research.</title>
        <authorList>
            <person name="McCartney M.A."/>
            <person name="Auch B."/>
            <person name="Kono T."/>
            <person name="Mallez S."/>
            <person name="Zhang Y."/>
            <person name="Obille A."/>
            <person name="Becker A."/>
            <person name="Abrahante J.E."/>
            <person name="Garbe J."/>
            <person name="Badalamenti J.P."/>
            <person name="Herman A."/>
            <person name="Mangelson H."/>
            <person name="Liachko I."/>
            <person name="Sullivan S."/>
            <person name="Sone E.D."/>
            <person name="Koren S."/>
            <person name="Silverstein K.A.T."/>
            <person name="Beckman K.B."/>
            <person name="Gohl D.M."/>
        </authorList>
    </citation>
    <scope>NUCLEOTIDE SEQUENCE</scope>
    <source>
        <strain evidence="2">Duluth1</strain>
        <tissue evidence="2">Whole animal</tissue>
    </source>
</reference>
<feature type="signal peptide" evidence="1">
    <location>
        <begin position="1"/>
        <end position="21"/>
    </location>
</feature>
<reference evidence="2" key="2">
    <citation type="submission" date="2020-11" db="EMBL/GenBank/DDBJ databases">
        <authorList>
            <person name="McCartney M.A."/>
            <person name="Auch B."/>
            <person name="Kono T."/>
            <person name="Mallez S."/>
            <person name="Becker A."/>
            <person name="Gohl D.M."/>
            <person name="Silverstein K.A.T."/>
            <person name="Koren S."/>
            <person name="Bechman K.B."/>
            <person name="Herman A."/>
            <person name="Abrahante J.E."/>
            <person name="Garbe J."/>
        </authorList>
    </citation>
    <scope>NUCLEOTIDE SEQUENCE</scope>
    <source>
        <strain evidence="2">Duluth1</strain>
        <tissue evidence="2">Whole animal</tissue>
    </source>
</reference>
<proteinExistence type="predicted"/>
<dbReference type="EMBL" id="JAIWYP010000001">
    <property type="protein sequence ID" value="KAH3888792.1"/>
    <property type="molecule type" value="Genomic_DNA"/>
</dbReference>
<protein>
    <submittedName>
        <fullName evidence="2">Uncharacterized protein</fullName>
    </submittedName>
</protein>
<gene>
    <name evidence="2" type="ORF">DPMN_012832</name>
</gene>
<evidence type="ECO:0000256" key="1">
    <source>
        <dbReference type="SAM" id="SignalP"/>
    </source>
</evidence>
<keyword evidence="1" id="KW-0732">Signal</keyword>
<dbReference type="Proteomes" id="UP000828390">
    <property type="component" value="Unassembled WGS sequence"/>
</dbReference>
<accession>A0A9D4N8S0</accession>
<evidence type="ECO:0000313" key="2">
    <source>
        <dbReference type="EMBL" id="KAH3888792.1"/>
    </source>
</evidence>
<evidence type="ECO:0000313" key="3">
    <source>
        <dbReference type="Proteomes" id="UP000828390"/>
    </source>
</evidence>
<keyword evidence="3" id="KW-1185">Reference proteome</keyword>
<feature type="chain" id="PRO_5039171834" evidence="1">
    <location>
        <begin position="22"/>
        <end position="335"/>
    </location>
</feature>
<sequence length="335" mass="38217">MQIKVLSALLQCICIIGVTVSYDFPSSLTELCPYSSFCGHNKKTINVSLGLEPCCRSCSCDSDCGLKRNCCFYEDDHYRIEEKGETSCVAPINIEKSTNIQIGRYFMIDKCPGANDTCRIIKAARWGNLFPHLSYNTGVIYYNQFCARCHHELHVVPWALAVHCPPRVRADTKPLEIEKLLAGRNSYCILYFQAPEGIDLSSEFCSSEIIQECTKLYTSTDIDTFQNLEEQCRRFNATFAPYSFQFRSVFRNVYCFLCNNGLIYKTTNITDLCISHNNEVGGRVNPGNLETILLSYVPDYSVTEDEGEEMVCDRIRKVRNKRFPLSQKRLTKAIK</sequence>
<dbReference type="AlphaFoldDB" id="A0A9D4N8S0"/>
<name>A0A9D4N8S0_DREPO</name>
<comment type="caution">
    <text evidence="2">The sequence shown here is derived from an EMBL/GenBank/DDBJ whole genome shotgun (WGS) entry which is preliminary data.</text>
</comment>